<dbReference type="PANTHER" id="PTHR13887">
    <property type="entry name" value="GLUTATHIONE S-TRANSFERASE KAPPA"/>
    <property type="match status" value="1"/>
</dbReference>
<proteinExistence type="predicted"/>
<feature type="compositionally biased region" description="Basic and acidic residues" evidence="1">
    <location>
        <begin position="58"/>
        <end position="70"/>
    </location>
</feature>
<dbReference type="Gene3D" id="3.40.30.10">
    <property type="entry name" value="Glutaredoxin"/>
    <property type="match status" value="1"/>
</dbReference>
<dbReference type="SUPFAM" id="SSF52833">
    <property type="entry name" value="Thioredoxin-like"/>
    <property type="match status" value="1"/>
</dbReference>
<dbReference type="Proteomes" id="UP001595828">
    <property type="component" value="Unassembled WGS sequence"/>
</dbReference>
<dbReference type="EMBL" id="JBHSDR010000006">
    <property type="protein sequence ID" value="MFC4296120.1"/>
    <property type="molecule type" value="Genomic_DNA"/>
</dbReference>
<keyword evidence="4" id="KW-1185">Reference proteome</keyword>
<accession>A0ABV8RT97</accession>
<gene>
    <name evidence="3" type="ORF">ACFO0A_13755</name>
</gene>
<dbReference type="Pfam" id="PF01323">
    <property type="entry name" value="DSBA"/>
    <property type="match status" value="1"/>
</dbReference>
<dbReference type="RefSeq" id="WP_379539570.1">
    <property type="nucleotide sequence ID" value="NZ_JBHSDR010000006.1"/>
</dbReference>
<dbReference type="CDD" id="cd03024">
    <property type="entry name" value="DsbA_FrnE"/>
    <property type="match status" value="1"/>
</dbReference>
<feature type="domain" description="DSBA-like thioredoxin" evidence="2">
    <location>
        <begin position="6"/>
        <end position="216"/>
    </location>
</feature>
<reference evidence="4" key="1">
    <citation type="journal article" date="2019" name="Int. J. Syst. Evol. Microbiol.">
        <title>The Global Catalogue of Microorganisms (GCM) 10K type strain sequencing project: providing services to taxonomists for standard genome sequencing and annotation.</title>
        <authorList>
            <consortium name="The Broad Institute Genomics Platform"/>
            <consortium name="The Broad Institute Genome Sequencing Center for Infectious Disease"/>
            <person name="Wu L."/>
            <person name="Ma J."/>
        </authorList>
    </citation>
    <scope>NUCLEOTIDE SEQUENCE [LARGE SCALE GENOMIC DNA]</scope>
    <source>
        <strain evidence="4">CGMCC 1.12989</strain>
    </source>
</reference>
<name>A0ABV8RT97_9SPHN</name>
<feature type="region of interest" description="Disordered" evidence="1">
    <location>
        <begin position="47"/>
        <end position="70"/>
    </location>
</feature>
<dbReference type="InterPro" id="IPR001853">
    <property type="entry name" value="DSBA-like_thioredoxin_dom"/>
</dbReference>
<protein>
    <submittedName>
        <fullName evidence="3">DsbA family oxidoreductase</fullName>
    </submittedName>
</protein>
<evidence type="ECO:0000256" key="1">
    <source>
        <dbReference type="SAM" id="MobiDB-lite"/>
    </source>
</evidence>
<dbReference type="PANTHER" id="PTHR13887:SF41">
    <property type="entry name" value="THIOREDOXIN SUPERFAMILY PROTEIN"/>
    <property type="match status" value="1"/>
</dbReference>
<comment type="caution">
    <text evidence="3">The sequence shown here is derived from an EMBL/GenBank/DDBJ whole genome shotgun (WGS) entry which is preliminary data.</text>
</comment>
<evidence type="ECO:0000313" key="4">
    <source>
        <dbReference type="Proteomes" id="UP001595828"/>
    </source>
</evidence>
<sequence>MTERLTIDIFSDVMCPWCIIGYKQLQKALATLDGEIEAEVRWRPFELNPDMPPEGEDSAEHVMRKYGRSEEQAAAGRSQMAAIAEKAGYSFAYTGEEPEPRARMRNSFLAHKLLAHALRVAGPDVQTALKLALFDAHFQQRRDIGSREVLLDLAGSVGLDRAAAEAALADPKLSEFVRSEEAQAWDMNISGVPAMVVNGRFLVPGAQEPQVYVDLLRRVVARERVGATTA</sequence>
<organism evidence="3 4">
    <name type="scientific">Novosphingobium tardum</name>
    <dbReference type="NCBI Taxonomy" id="1538021"/>
    <lineage>
        <taxon>Bacteria</taxon>
        <taxon>Pseudomonadati</taxon>
        <taxon>Pseudomonadota</taxon>
        <taxon>Alphaproteobacteria</taxon>
        <taxon>Sphingomonadales</taxon>
        <taxon>Sphingomonadaceae</taxon>
        <taxon>Novosphingobium</taxon>
    </lineage>
</organism>
<evidence type="ECO:0000259" key="2">
    <source>
        <dbReference type="Pfam" id="PF01323"/>
    </source>
</evidence>
<evidence type="ECO:0000313" key="3">
    <source>
        <dbReference type="EMBL" id="MFC4296120.1"/>
    </source>
</evidence>
<dbReference type="InterPro" id="IPR036249">
    <property type="entry name" value="Thioredoxin-like_sf"/>
</dbReference>